<name>A0A674MPQ3_TAKRU</name>
<dbReference type="PANTHER" id="PTHR23122">
    <property type="entry name" value="MEMBRANE-ASSOCIATED GUANYLATE KINASE MAGUK"/>
    <property type="match status" value="1"/>
</dbReference>
<dbReference type="PROSITE" id="PS51022">
    <property type="entry name" value="L27"/>
    <property type="match status" value="1"/>
</dbReference>
<dbReference type="InterPro" id="IPR004172">
    <property type="entry name" value="L27_dom"/>
</dbReference>
<dbReference type="Gene3D" id="3.40.50.300">
    <property type="entry name" value="P-loop containing nucleotide triphosphate hydrolases"/>
    <property type="match status" value="1"/>
</dbReference>
<sequence length="584" mass="65608">MPVASTRTEPGPQVVDTMSDSTASSTTANDLDLIYLKGIMESPAVFKRNTHVNMLLICDIQYMFGFVSSLMSCMCQEQEASLKEVHLSPVRENNVELLQEILRDLDPFKHRSNTAAELTSILTQPHFQSLLETHDSVASQVCDSPPSSPGDFVDHNTEDEYKHTYPPPDAIRMVGIRKVAGEHLGVTFKVEGGDLIIARILHGGMVDQQGLLHAGDIIKEVNGREVGRDPRVLQEELQAASGNIVLKILPSYHEAILPRQVFFKCHYDYDPANDNLIPCKEAGLRFETGDILQIVNQDDVNWWQARHVEGGSTGLIPSQTLEEKRKAFVKRDVELAPAGNLCTGVGGKKKKKIMYVTTKNAEFDRHEILLYEEVAKVPPFKRKTLIVIGAQGVGRRRLKNKLLLRDPLLFGTTIPYTSRKPKKGERESRMFAFTSRSKMETDIKNGRYLEHGEYEGNLYGIKTDSIQEVIEAGRICILDPNPQTLKVLRTSEFLPYVVFLQSPEFEVLKAINHSAVEAGVVTKTLTDEEMHRTCNESAKIQAAYGHYFDLTIVNDNLDETYRTVKAALETVSKNPQWVPVTWVF</sequence>
<dbReference type="Ensembl" id="ENSTRUT00000059558.1">
    <property type="protein sequence ID" value="ENSTRUP00000062974.1"/>
    <property type="gene ID" value="ENSTRUG00000010753.3"/>
</dbReference>
<dbReference type="PROSITE" id="PS50052">
    <property type="entry name" value="GUANYLATE_KINASE_2"/>
    <property type="match status" value="1"/>
</dbReference>
<dbReference type="CDD" id="cd10832">
    <property type="entry name" value="PDZ_MPP6-MPP2-like"/>
    <property type="match status" value="1"/>
</dbReference>
<evidence type="ECO:0000259" key="10">
    <source>
        <dbReference type="PROSITE" id="PS51022"/>
    </source>
</evidence>
<evidence type="ECO:0000256" key="2">
    <source>
        <dbReference type="ARBA" id="ARBA00007014"/>
    </source>
</evidence>
<dbReference type="Gene3D" id="1.10.287.650">
    <property type="entry name" value="L27 domain"/>
    <property type="match status" value="1"/>
</dbReference>
<evidence type="ECO:0000313" key="12">
    <source>
        <dbReference type="Proteomes" id="UP000005226"/>
    </source>
</evidence>
<accession>A0A674MPQ3</accession>
<dbReference type="AlphaFoldDB" id="A0A674MPQ3"/>
<protein>
    <submittedName>
        <fullName evidence="11">MAGUK p55 scaffold protein 2a</fullName>
    </submittedName>
</protein>
<evidence type="ECO:0000256" key="4">
    <source>
        <dbReference type="ARBA" id="ARBA00023136"/>
    </source>
</evidence>
<dbReference type="Pfam" id="PF00595">
    <property type="entry name" value="PDZ"/>
    <property type="match status" value="1"/>
</dbReference>
<evidence type="ECO:0000259" key="8">
    <source>
        <dbReference type="PROSITE" id="PS50052"/>
    </source>
</evidence>
<keyword evidence="4" id="KW-0472">Membrane</keyword>
<dbReference type="Pfam" id="PF00625">
    <property type="entry name" value="Guanylate_kin"/>
    <property type="match status" value="1"/>
</dbReference>
<evidence type="ECO:0000256" key="5">
    <source>
        <dbReference type="PROSITE-ProRule" id="PRU00192"/>
    </source>
</evidence>
<dbReference type="PROSITE" id="PS50106">
    <property type="entry name" value="PDZ"/>
    <property type="match status" value="1"/>
</dbReference>
<comment type="subcellular location">
    <subcellularLocation>
        <location evidence="1">Membrane</location>
    </subcellularLocation>
</comment>
<feature type="region of interest" description="Disordered" evidence="6">
    <location>
        <begin position="1"/>
        <end position="25"/>
    </location>
</feature>
<dbReference type="SMART" id="SM00072">
    <property type="entry name" value="GuKc"/>
    <property type="match status" value="1"/>
</dbReference>
<dbReference type="InterPro" id="IPR001452">
    <property type="entry name" value="SH3_domain"/>
</dbReference>
<dbReference type="Gene3D" id="2.30.30.40">
    <property type="entry name" value="SH3 Domains"/>
    <property type="match status" value="1"/>
</dbReference>
<gene>
    <name evidence="11" type="primary">LOC101071306</name>
</gene>
<dbReference type="InterPro" id="IPR014775">
    <property type="entry name" value="L27_C"/>
</dbReference>
<evidence type="ECO:0000256" key="1">
    <source>
        <dbReference type="ARBA" id="ARBA00004370"/>
    </source>
</evidence>
<dbReference type="InParanoid" id="A0A674MPQ3"/>
<dbReference type="SUPFAM" id="SSF50156">
    <property type="entry name" value="PDZ domain-like"/>
    <property type="match status" value="1"/>
</dbReference>
<dbReference type="SMART" id="SM00569">
    <property type="entry name" value="L27"/>
    <property type="match status" value="1"/>
</dbReference>
<comment type="similarity">
    <text evidence="2">Belongs to the MAGUK family.</text>
</comment>
<dbReference type="SUPFAM" id="SSF52540">
    <property type="entry name" value="P-loop containing nucleoside triphosphate hydrolases"/>
    <property type="match status" value="1"/>
</dbReference>
<dbReference type="SUPFAM" id="SSF101288">
    <property type="entry name" value="L27 domain"/>
    <property type="match status" value="1"/>
</dbReference>
<organism evidence="11 12">
    <name type="scientific">Takifugu rubripes</name>
    <name type="common">Japanese pufferfish</name>
    <name type="synonym">Fugu rubripes</name>
    <dbReference type="NCBI Taxonomy" id="31033"/>
    <lineage>
        <taxon>Eukaryota</taxon>
        <taxon>Metazoa</taxon>
        <taxon>Chordata</taxon>
        <taxon>Craniata</taxon>
        <taxon>Vertebrata</taxon>
        <taxon>Euteleostomi</taxon>
        <taxon>Actinopterygii</taxon>
        <taxon>Neopterygii</taxon>
        <taxon>Teleostei</taxon>
        <taxon>Neoteleostei</taxon>
        <taxon>Acanthomorphata</taxon>
        <taxon>Eupercaria</taxon>
        <taxon>Tetraodontiformes</taxon>
        <taxon>Tetradontoidea</taxon>
        <taxon>Tetraodontidae</taxon>
        <taxon>Takifugu</taxon>
    </lineage>
</organism>
<dbReference type="InterPro" id="IPR036034">
    <property type="entry name" value="PDZ_sf"/>
</dbReference>
<keyword evidence="12" id="KW-1185">Reference proteome</keyword>
<dbReference type="Proteomes" id="UP000005226">
    <property type="component" value="Chromosome 5"/>
</dbReference>
<dbReference type="SMART" id="SM00228">
    <property type="entry name" value="PDZ"/>
    <property type="match status" value="1"/>
</dbReference>
<dbReference type="FunFam" id="2.30.42.10:FF:000047">
    <property type="entry name" value="MAGUK p55 subfamily member 6"/>
    <property type="match status" value="1"/>
</dbReference>
<evidence type="ECO:0000313" key="11">
    <source>
        <dbReference type="Ensembl" id="ENSTRUP00000062974.1"/>
    </source>
</evidence>
<feature type="domain" description="PDZ" evidence="9">
    <location>
        <begin position="173"/>
        <end position="252"/>
    </location>
</feature>
<reference evidence="11" key="3">
    <citation type="submission" date="2025-09" db="UniProtKB">
        <authorList>
            <consortium name="Ensembl"/>
        </authorList>
    </citation>
    <scope>IDENTIFICATION</scope>
</reference>
<evidence type="ECO:0000259" key="7">
    <source>
        <dbReference type="PROSITE" id="PS50002"/>
    </source>
</evidence>
<dbReference type="PROSITE" id="PS50002">
    <property type="entry name" value="SH3"/>
    <property type="match status" value="1"/>
</dbReference>
<dbReference type="InterPro" id="IPR027417">
    <property type="entry name" value="P-loop_NTPase"/>
</dbReference>
<evidence type="ECO:0000259" key="9">
    <source>
        <dbReference type="PROSITE" id="PS50106"/>
    </source>
</evidence>
<evidence type="ECO:0000256" key="3">
    <source>
        <dbReference type="ARBA" id="ARBA00022443"/>
    </source>
</evidence>
<dbReference type="InterPro" id="IPR050716">
    <property type="entry name" value="MAGUK"/>
</dbReference>
<feature type="domain" description="SH3" evidence="7">
    <location>
        <begin position="258"/>
        <end position="326"/>
    </location>
</feature>
<dbReference type="InterPro" id="IPR008145">
    <property type="entry name" value="GK/Ca_channel_bsu"/>
</dbReference>
<feature type="compositionally biased region" description="Low complexity" evidence="6">
    <location>
        <begin position="16"/>
        <end position="25"/>
    </location>
</feature>
<dbReference type="Pfam" id="PF02828">
    <property type="entry name" value="L27"/>
    <property type="match status" value="1"/>
</dbReference>
<proteinExistence type="inferred from homology"/>
<dbReference type="GO" id="GO:0016020">
    <property type="term" value="C:membrane"/>
    <property type="evidence" value="ECO:0007669"/>
    <property type="project" value="UniProtKB-SubCell"/>
</dbReference>
<dbReference type="OMA" id="DCVDHEQ"/>
<reference evidence="11" key="2">
    <citation type="submission" date="2025-08" db="UniProtKB">
        <authorList>
            <consortium name="Ensembl"/>
        </authorList>
    </citation>
    <scope>IDENTIFICATION</scope>
</reference>
<reference evidence="11 12" key="1">
    <citation type="journal article" date="2011" name="Genome Biol. Evol.">
        <title>Integration of the genetic map and genome assembly of fugu facilitates insights into distinct features of genome evolution in teleosts and mammals.</title>
        <authorList>
            <person name="Kai W."/>
            <person name="Kikuchi K."/>
            <person name="Tohari S."/>
            <person name="Chew A.K."/>
            <person name="Tay A."/>
            <person name="Fujiwara A."/>
            <person name="Hosoya S."/>
            <person name="Suetake H."/>
            <person name="Naruse K."/>
            <person name="Brenner S."/>
            <person name="Suzuki Y."/>
            <person name="Venkatesh B."/>
        </authorList>
    </citation>
    <scope>NUCLEOTIDE SEQUENCE [LARGE SCALE GENOMIC DNA]</scope>
</reference>
<dbReference type="SUPFAM" id="SSF50044">
    <property type="entry name" value="SH3-domain"/>
    <property type="match status" value="1"/>
</dbReference>
<dbReference type="InterPro" id="IPR008144">
    <property type="entry name" value="Guanylate_kin-like_dom"/>
</dbReference>
<dbReference type="Pfam" id="PF07653">
    <property type="entry name" value="SH3_2"/>
    <property type="match status" value="1"/>
</dbReference>
<dbReference type="FunFam" id="2.30.30.40:FF:000069">
    <property type="entry name" value="MAGUK p55 subfamily member 6"/>
    <property type="match status" value="1"/>
</dbReference>
<keyword evidence="3 5" id="KW-0728">SH3 domain</keyword>
<dbReference type="GeneTree" id="ENSGT00940000155348"/>
<dbReference type="InterPro" id="IPR001478">
    <property type="entry name" value="PDZ"/>
</dbReference>
<dbReference type="InterPro" id="IPR036892">
    <property type="entry name" value="L27_dom_sf"/>
</dbReference>
<feature type="domain" description="Guanylate kinase-like" evidence="8">
    <location>
        <begin position="382"/>
        <end position="569"/>
    </location>
</feature>
<feature type="domain" description="L27" evidence="10">
    <location>
        <begin position="87"/>
        <end position="145"/>
    </location>
</feature>
<dbReference type="Gene3D" id="2.30.42.10">
    <property type="match status" value="1"/>
</dbReference>
<evidence type="ECO:0000256" key="6">
    <source>
        <dbReference type="SAM" id="MobiDB-lite"/>
    </source>
</evidence>
<dbReference type="SMART" id="SM00326">
    <property type="entry name" value="SH3"/>
    <property type="match status" value="1"/>
</dbReference>
<dbReference type="InterPro" id="IPR036028">
    <property type="entry name" value="SH3-like_dom_sf"/>
</dbReference>